<evidence type="ECO:0000313" key="3">
    <source>
        <dbReference type="Proteomes" id="UP000027088"/>
    </source>
</evidence>
<dbReference type="EMBL" id="CP007521">
    <property type="protein sequence ID" value="AIA29430.1"/>
    <property type="molecule type" value="Genomic_DNA"/>
</dbReference>
<evidence type="ECO:0000313" key="2">
    <source>
        <dbReference type="EMBL" id="AIA29430.1"/>
    </source>
</evidence>
<dbReference type="KEGG" id="mcr:MCFN_01430"/>
<keyword evidence="1" id="KW-1133">Transmembrane helix</keyword>
<keyword evidence="1" id="KW-0812">Transmembrane</keyword>
<feature type="transmembrane region" description="Helical" evidence="1">
    <location>
        <begin position="72"/>
        <end position="97"/>
    </location>
</feature>
<evidence type="ECO:0000256" key="1">
    <source>
        <dbReference type="SAM" id="Phobius"/>
    </source>
</evidence>
<name>A0A059XQV7_9BACT</name>
<sequence length="122" mass="14116">MDELLEKYNPKITKLKKKINSESKTKQKSMKQKAKLLNDEKVASNQVKTIALSQSNKKLNNVGKLSGTKKTFFIIAILLFVAIIVFGVFLAFDFIYYNGSVQDGWIWSVERRNHGIFGWWNR</sequence>
<protein>
    <submittedName>
        <fullName evidence="2">Uncharacterized protein</fullName>
    </submittedName>
</protein>
<keyword evidence="3" id="KW-1185">Reference proteome</keyword>
<keyword evidence="1" id="KW-0472">Membrane</keyword>
<accession>A0A059XQV7</accession>
<proteinExistence type="predicted"/>
<dbReference type="RefSeq" id="WP_038561481.1">
    <property type="nucleotide sequence ID" value="NZ_CP007521.1"/>
</dbReference>
<reference evidence="2 3" key="1">
    <citation type="journal article" date="2014" name="Genome Announc.">
        <title>Complete Genome Sequence of the Bovine Mastitis Pathogen Mycoplasma californicum Strain ST-6T (ATCC 33461T).</title>
        <authorList>
            <person name="Calcutt M.J."/>
            <person name="Foecking M.F."/>
            <person name="Fox L.K."/>
        </authorList>
    </citation>
    <scope>NUCLEOTIDE SEQUENCE [LARGE SCALE GENOMIC DNA]</scope>
    <source>
        <strain evidence="2 3">ST-6</strain>
    </source>
</reference>
<dbReference type="AlphaFoldDB" id="A0A059XQV7"/>
<organism evidence="2 3">
    <name type="scientific">Mycoplasmopsis californica</name>
    <dbReference type="NCBI Taxonomy" id="2113"/>
    <lineage>
        <taxon>Bacteria</taxon>
        <taxon>Bacillati</taxon>
        <taxon>Mycoplasmatota</taxon>
        <taxon>Mycoplasmoidales</taxon>
        <taxon>Metamycoplasmataceae</taxon>
        <taxon>Mycoplasmopsis</taxon>
    </lineage>
</organism>
<gene>
    <name evidence="2" type="ORF">MCFN_01430</name>
</gene>
<dbReference type="Proteomes" id="UP000027088">
    <property type="component" value="Chromosome"/>
</dbReference>